<reference evidence="8 9" key="1">
    <citation type="submission" date="2016-12" db="EMBL/GenBank/DDBJ databases">
        <authorList>
            <person name="Song W.-J."/>
            <person name="Kurnit D.M."/>
        </authorList>
    </citation>
    <scope>NUCLEOTIDE SEQUENCE [LARGE SCALE GENOMIC DNA]</scope>
    <source>
        <strain evidence="8 9">DSM 18488</strain>
    </source>
</reference>
<dbReference type="SUPFAM" id="SSF52467">
    <property type="entry name" value="DHS-like NAD/FAD-binding domain"/>
    <property type="match status" value="1"/>
</dbReference>
<feature type="binding site" evidence="6">
    <location>
        <begin position="252"/>
        <end position="259"/>
    </location>
    <ligand>
        <name>FAD</name>
        <dbReference type="ChEBI" id="CHEBI:57692"/>
    </ligand>
</feature>
<sequence>MKALLVAEYRQGKVQESYAELMAFSGILGAESSMFIVADSTVALPRFQGTLYVAEVSRYDEYNPEAHKSLLLDAIAQEKPDMVVFCHSSYGWDLAPRIAVREKAAQISEVIAVEDGKFIVPACNGKLRRTLTGKGLLTVVTIQAGAFSLDNLPDGIPNVVPVVGDYEGMATLLGYEEAKLGGVDLTRAEVIISAGRGVGKPENIVMVEGLAKALKGEYGASRPVVDAEWVTHNRQVGTTGLTVSPKLYVACGISGAVQHLAGMKKSEFVVAINTDRDAPIGEVADVFAVADLKQLLPVLTDKIMAL</sequence>
<evidence type="ECO:0000256" key="2">
    <source>
        <dbReference type="ARBA" id="ARBA00022448"/>
    </source>
</evidence>
<evidence type="ECO:0000256" key="1">
    <source>
        <dbReference type="ARBA" id="ARBA00005817"/>
    </source>
</evidence>
<dbReference type="AlphaFoldDB" id="A0A1M7Y2X9"/>
<comment type="cofactor">
    <cofactor evidence="6">
        <name>FAD</name>
        <dbReference type="ChEBI" id="CHEBI:57692"/>
    </cofactor>
    <text evidence="6">Binds 1 FAD per dimer.</text>
</comment>
<dbReference type="InterPro" id="IPR014731">
    <property type="entry name" value="ETF_asu_C"/>
</dbReference>
<evidence type="ECO:0000313" key="8">
    <source>
        <dbReference type="EMBL" id="SHO46409.1"/>
    </source>
</evidence>
<feature type="domain" description="Electron transfer flavoprotein alpha/beta-subunit N-terminal" evidence="7">
    <location>
        <begin position="3"/>
        <end position="177"/>
    </location>
</feature>
<dbReference type="STRING" id="1121416.SAMN02745220_01478"/>
<evidence type="ECO:0000259" key="7">
    <source>
        <dbReference type="SMART" id="SM00893"/>
    </source>
</evidence>
<dbReference type="RefSeq" id="WP_073612809.1">
    <property type="nucleotide sequence ID" value="NZ_FRFE01000005.1"/>
</dbReference>
<dbReference type="GO" id="GO:0050660">
    <property type="term" value="F:flavin adenine dinucleotide binding"/>
    <property type="evidence" value="ECO:0007669"/>
    <property type="project" value="InterPro"/>
</dbReference>
<dbReference type="PROSITE" id="PS00696">
    <property type="entry name" value="ETF_ALPHA"/>
    <property type="match status" value="1"/>
</dbReference>
<dbReference type="PANTHER" id="PTHR43153">
    <property type="entry name" value="ELECTRON TRANSFER FLAVOPROTEIN ALPHA"/>
    <property type="match status" value="1"/>
</dbReference>
<evidence type="ECO:0000256" key="4">
    <source>
        <dbReference type="ARBA" id="ARBA00022827"/>
    </source>
</evidence>
<dbReference type="InterPro" id="IPR001308">
    <property type="entry name" value="ETF_a/FixB"/>
</dbReference>
<accession>A0A1M7Y2X9</accession>
<dbReference type="Proteomes" id="UP000184603">
    <property type="component" value="Unassembled WGS sequence"/>
</dbReference>
<evidence type="ECO:0000256" key="3">
    <source>
        <dbReference type="ARBA" id="ARBA00022630"/>
    </source>
</evidence>
<dbReference type="Pfam" id="PF00766">
    <property type="entry name" value="ETF_alpha"/>
    <property type="match status" value="1"/>
</dbReference>
<dbReference type="Gene3D" id="3.40.50.1220">
    <property type="entry name" value="TPP-binding domain"/>
    <property type="match status" value="1"/>
</dbReference>
<dbReference type="GO" id="GO:0033539">
    <property type="term" value="P:fatty acid beta-oxidation using acyl-CoA dehydrogenase"/>
    <property type="evidence" value="ECO:0007669"/>
    <property type="project" value="TreeGrafter"/>
</dbReference>
<feature type="binding site" evidence="6">
    <location>
        <begin position="235"/>
        <end position="239"/>
    </location>
    <ligand>
        <name>FAD</name>
        <dbReference type="ChEBI" id="CHEBI:57692"/>
    </ligand>
</feature>
<comment type="similarity">
    <text evidence="1">Belongs to the ETF alpha-subunit/FixB family.</text>
</comment>
<feature type="binding site" evidence="6">
    <location>
        <position position="273"/>
    </location>
    <ligand>
        <name>FAD</name>
        <dbReference type="ChEBI" id="CHEBI:57692"/>
    </ligand>
</feature>
<dbReference type="SUPFAM" id="SSF52402">
    <property type="entry name" value="Adenine nucleotide alpha hydrolases-like"/>
    <property type="match status" value="1"/>
</dbReference>
<evidence type="ECO:0000313" key="9">
    <source>
        <dbReference type="Proteomes" id="UP000184603"/>
    </source>
</evidence>
<dbReference type="InterPro" id="IPR014729">
    <property type="entry name" value="Rossmann-like_a/b/a_fold"/>
</dbReference>
<keyword evidence="3" id="KW-0285">Flavoprotein</keyword>
<dbReference type="InterPro" id="IPR018206">
    <property type="entry name" value="ETF_asu_C_CS"/>
</dbReference>
<keyword evidence="5" id="KW-0249">Electron transport</keyword>
<keyword evidence="4 6" id="KW-0274">FAD</keyword>
<dbReference type="OrthoDB" id="9770286at2"/>
<dbReference type="GO" id="GO:0009055">
    <property type="term" value="F:electron transfer activity"/>
    <property type="evidence" value="ECO:0007669"/>
    <property type="project" value="InterPro"/>
</dbReference>
<dbReference type="InterPro" id="IPR014730">
    <property type="entry name" value="ETF_a/b_N"/>
</dbReference>
<organism evidence="8 9">
    <name type="scientific">Desulfopila aestuarii DSM 18488</name>
    <dbReference type="NCBI Taxonomy" id="1121416"/>
    <lineage>
        <taxon>Bacteria</taxon>
        <taxon>Pseudomonadati</taxon>
        <taxon>Thermodesulfobacteriota</taxon>
        <taxon>Desulfobulbia</taxon>
        <taxon>Desulfobulbales</taxon>
        <taxon>Desulfocapsaceae</taxon>
        <taxon>Desulfopila</taxon>
    </lineage>
</organism>
<dbReference type="PIRSF" id="PIRSF000089">
    <property type="entry name" value="Electra_flavoP_a"/>
    <property type="match status" value="1"/>
</dbReference>
<feature type="binding site" evidence="6">
    <location>
        <position position="196"/>
    </location>
    <ligand>
        <name>FAD</name>
        <dbReference type="ChEBI" id="CHEBI:57692"/>
    </ligand>
</feature>
<keyword evidence="2" id="KW-0813">Transport</keyword>
<gene>
    <name evidence="8" type="ORF">SAMN02745220_01478</name>
</gene>
<dbReference type="InterPro" id="IPR029035">
    <property type="entry name" value="DHS-like_NAD/FAD-binding_dom"/>
</dbReference>
<dbReference type="EMBL" id="FRFE01000005">
    <property type="protein sequence ID" value="SHO46409.1"/>
    <property type="molecule type" value="Genomic_DNA"/>
</dbReference>
<keyword evidence="9" id="KW-1185">Reference proteome</keyword>
<name>A0A1M7Y2X9_9BACT</name>
<feature type="binding site" evidence="6">
    <location>
        <begin position="221"/>
        <end position="222"/>
    </location>
    <ligand>
        <name>FAD</name>
        <dbReference type="ChEBI" id="CHEBI:57692"/>
    </ligand>
</feature>
<dbReference type="SMART" id="SM00893">
    <property type="entry name" value="ETF"/>
    <property type="match status" value="1"/>
</dbReference>
<protein>
    <submittedName>
        <fullName evidence="8">Electron transfer flavoprotein alpha subunit apoprotein</fullName>
    </submittedName>
</protein>
<dbReference type="Pfam" id="PF01012">
    <property type="entry name" value="ETF"/>
    <property type="match status" value="1"/>
</dbReference>
<dbReference type="PANTHER" id="PTHR43153:SF1">
    <property type="entry name" value="ELECTRON TRANSFER FLAVOPROTEIN SUBUNIT ALPHA, MITOCHONDRIAL"/>
    <property type="match status" value="1"/>
</dbReference>
<evidence type="ECO:0000256" key="6">
    <source>
        <dbReference type="PIRSR" id="PIRSR000089-1"/>
    </source>
</evidence>
<evidence type="ECO:0000256" key="5">
    <source>
        <dbReference type="ARBA" id="ARBA00022982"/>
    </source>
</evidence>
<dbReference type="Gene3D" id="3.40.50.620">
    <property type="entry name" value="HUPs"/>
    <property type="match status" value="1"/>
</dbReference>
<proteinExistence type="inferred from homology"/>